<dbReference type="Proteomes" id="UP001634393">
    <property type="component" value="Unassembled WGS sequence"/>
</dbReference>
<protein>
    <submittedName>
        <fullName evidence="1">Uncharacterized protein</fullName>
    </submittedName>
</protein>
<proteinExistence type="predicted"/>
<name>A0ABD3S7F0_9LAMI</name>
<sequence>MKELEMKAARWLCLFSKKI</sequence>
<keyword evidence="2" id="KW-1185">Reference proteome</keyword>
<accession>A0ABD3S7F0</accession>
<evidence type="ECO:0000313" key="2">
    <source>
        <dbReference type="Proteomes" id="UP001634393"/>
    </source>
</evidence>
<comment type="caution">
    <text evidence="1">The sequence shown here is derived from an EMBL/GenBank/DDBJ whole genome shotgun (WGS) entry which is preliminary data.</text>
</comment>
<gene>
    <name evidence="1" type="ORF">ACJIZ3_006297</name>
</gene>
<dbReference type="EMBL" id="JBJXBP010000007">
    <property type="protein sequence ID" value="KAL3820392.1"/>
    <property type="molecule type" value="Genomic_DNA"/>
</dbReference>
<dbReference type="AlphaFoldDB" id="A0ABD3S7F0"/>
<reference evidence="1 2" key="1">
    <citation type="submission" date="2024-12" db="EMBL/GenBank/DDBJ databases">
        <title>The unique morphological basis and parallel evolutionary history of personate flowers in Penstemon.</title>
        <authorList>
            <person name="Depatie T.H."/>
            <person name="Wessinger C.A."/>
        </authorList>
    </citation>
    <scope>NUCLEOTIDE SEQUENCE [LARGE SCALE GENOMIC DNA]</scope>
    <source>
        <strain evidence="1">WTNN_2</strain>
        <tissue evidence="1">Leaf</tissue>
    </source>
</reference>
<organism evidence="1 2">
    <name type="scientific">Penstemon smallii</name>
    <dbReference type="NCBI Taxonomy" id="265156"/>
    <lineage>
        <taxon>Eukaryota</taxon>
        <taxon>Viridiplantae</taxon>
        <taxon>Streptophyta</taxon>
        <taxon>Embryophyta</taxon>
        <taxon>Tracheophyta</taxon>
        <taxon>Spermatophyta</taxon>
        <taxon>Magnoliopsida</taxon>
        <taxon>eudicotyledons</taxon>
        <taxon>Gunneridae</taxon>
        <taxon>Pentapetalae</taxon>
        <taxon>asterids</taxon>
        <taxon>lamiids</taxon>
        <taxon>Lamiales</taxon>
        <taxon>Plantaginaceae</taxon>
        <taxon>Cheloneae</taxon>
        <taxon>Penstemon</taxon>
    </lineage>
</organism>
<evidence type="ECO:0000313" key="1">
    <source>
        <dbReference type="EMBL" id="KAL3820392.1"/>
    </source>
</evidence>